<feature type="coiled-coil region" evidence="8">
    <location>
        <begin position="27"/>
        <end position="58"/>
    </location>
</feature>
<dbReference type="Pfam" id="PF10197">
    <property type="entry name" value="Cir_N"/>
    <property type="match status" value="1"/>
</dbReference>
<keyword evidence="11" id="KW-1185">Reference proteome</keyword>
<name>A0A9P4NIG1_9PEZI</name>
<evidence type="ECO:0000256" key="3">
    <source>
        <dbReference type="ARBA" id="ARBA00022664"/>
    </source>
</evidence>
<proteinExistence type="inferred from homology"/>
<evidence type="ECO:0000256" key="4">
    <source>
        <dbReference type="ARBA" id="ARBA00022728"/>
    </source>
</evidence>
<dbReference type="InterPro" id="IPR051376">
    <property type="entry name" value="CWC25_splicing_factor"/>
</dbReference>
<comment type="subcellular location">
    <subcellularLocation>
        <location evidence="1">Nucleus</location>
    </subcellularLocation>
</comment>
<dbReference type="InterPro" id="IPR019339">
    <property type="entry name" value="CIR_N_dom"/>
</dbReference>
<dbReference type="SMART" id="SM01083">
    <property type="entry name" value="Cir_N"/>
    <property type="match status" value="1"/>
</dbReference>
<reference evidence="10" key="1">
    <citation type="journal article" date="2020" name="Stud. Mycol.">
        <title>101 Dothideomycetes genomes: a test case for predicting lifestyles and emergence of pathogens.</title>
        <authorList>
            <person name="Haridas S."/>
            <person name="Albert R."/>
            <person name="Binder M."/>
            <person name="Bloem J."/>
            <person name="Labutti K."/>
            <person name="Salamov A."/>
            <person name="Andreopoulos B."/>
            <person name="Baker S."/>
            <person name="Barry K."/>
            <person name="Bills G."/>
            <person name="Bluhm B."/>
            <person name="Cannon C."/>
            <person name="Castanera R."/>
            <person name="Culley D."/>
            <person name="Daum C."/>
            <person name="Ezra D."/>
            <person name="Gonzalez J."/>
            <person name="Henrissat B."/>
            <person name="Kuo A."/>
            <person name="Liang C."/>
            <person name="Lipzen A."/>
            <person name="Lutzoni F."/>
            <person name="Magnuson J."/>
            <person name="Mondo S."/>
            <person name="Nolan M."/>
            <person name="Ohm R."/>
            <person name="Pangilinan J."/>
            <person name="Park H.-J."/>
            <person name="Ramirez L."/>
            <person name="Alfaro M."/>
            <person name="Sun H."/>
            <person name="Tritt A."/>
            <person name="Yoshinaga Y."/>
            <person name="Zwiers L.-H."/>
            <person name="Turgeon B."/>
            <person name="Goodwin S."/>
            <person name="Spatafora J."/>
            <person name="Crous P."/>
            <person name="Grigoriev I."/>
        </authorList>
    </citation>
    <scope>NUCLEOTIDE SEQUENCE</scope>
    <source>
        <strain evidence="10">CBS 130266</strain>
    </source>
</reference>
<feature type="domain" description="CBF1-interacting co-repressor CIR N-terminal" evidence="9">
    <location>
        <begin position="10"/>
        <end position="46"/>
    </location>
</feature>
<sequence length="169" mass="18569">MGGDLNLKKSWHVGLQKNQTKVWQAEEAALAERKKVAQIQAERQEERAIEELHRLQAESGVGGKALINPKVAWMYSGSTSGVNGTSEEQESYLLGKRTVHSLLQKNDEARQLAKPAGPKEVSAATALNAREIQVKAGLDPLLAIQRQKQASLTEAMSTPMGRKMLMKQL</sequence>
<organism evidence="10 11">
    <name type="scientific">Tothia fuscella</name>
    <dbReference type="NCBI Taxonomy" id="1048955"/>
    <lineage>
        <taxon>Eukaryota</taxon>
        <taxon>Fungi</taxon>
        <taxon>Dikarya</taxon>
        <taxon>Ascomycota</taxon>
        <taxon>Pezizomycotina</taxon>
        <taxon>Dothideomycetes</taxon>
        <taxon>Pleosporomycetidae</taxon>
        <taxon>Venturiales</taxon>
        <taxon>Cylindrosympodiaceae</taxon>
        <taxon>Tothia</taxon>
    </lineage>
</organism>
<comment type="caution">
    <text evidence="10">The sequence shown here is derived from an EMBL/GenBank/DDBJ whole genome shotgun (WGS) entry which is preliminary data.</text>
</comment>
<dbReference type="Proteomes" id="UP000800235">
    <property type="component" value="Unassembled WGS sequence"/>
</dbReference>
<evidence type="ECO:0000259" key="9">
    <source>
        <dbReference type="SMART" id="SM01083"/>
    </source>
</evidence>
<evidence type="ECO:0000313" key="11">
    <source>
        <dbReference type="Proteomes" id="UP000800235"/>
    </source>
</evidence>
<dbReference type="GO" id="GO:0000398">
    <property type="term" value="P:mRNA splicing, via spliceosome"/>
    <property type="evidence" value="ECO:0007669"/>
    <property type="project" value="TreeGrafter"/>
</dbReference>
<keyword evidence="4" id="KW-0747">Spliceosome</keyword>
<keyword evidence="7" id="KW-0539">Nucleus</keyword>
<evidence type="ECO:0000256" key="7">
    <source>
        <dbReference type="ARBA" id="ARBA00023242"/>
    </source>
</evidence>
<dbReference type="AlphaFoldDB" id="A0A9P4NIG1"/>
<comment type="similarity">
    <text evidence="2">Belongs to the CWC25 family.</text>
</comment>
<keyword evidence="6" id="KW-0508">mRNA splicing</keyword>
<dbReference type="EMBL" id="MU007089">
    <property type="protein sequence ID" value="KAF2422631.1"/>
    <property type="molecule type" value="Genomic_DNA"/>
</dbReference>
<dbReference type="OrthoDB" id="21123at2759"/>
<evidence type="ECO:0000313" key="10">
    <source>
        <dbReference type="EMBL" id="KAF2422631.1"/>
    </source>
</evidence>
<evidence type="ECO:0000256" key="6">
    <source>
        <dbReference type="ARBA" id="ARBA00023187"/>
    </source>
</evidence>
<dbReference type="Pfam" id="PF12542">
    <property type="entry name" value="CWC25"/>
    <property type="match status" value="1"/>
</dbReference>
<gene>
    <name evidence="10" type="ORF">EJ08DRAFT_596777</name>
</gene>
<dbReference type="PANTHER" id="PTHR16196:SF0">
    <property type="entry name" value="PRE-MRNA-SPLICING FACTOR CWC25 HOMOLOG"/>
    <property type="match status" value="1"/>
</dbReference>
<evidence type="ECO:0000256" key="5">
    <source>
        <dbReference type="ARBA" id="ARBA00023054"/>
    </source>
</evidence>
<dbReference type="GO" id="GO:0005684">
    <property type="term" value="C:U2-type spliceosomal complex"/>
    <property type="evidence" value="ECO:0007669"/>
    <property type="project" value="TreeGrafter"/>
</dbReference>
<keyword evidence="5 8" id="KW-0175">Coiled coil</keyword>
<accession>A0A9P4NIG1</accession>
<feature type="non-terminal residue" evidence="10">
    <location>
        <position position="169"/>
    </location>
</feature>
<evidence type="ECO:0000256" key="8">
    <source>
        <dbReference type="SAM" id="Coils"/>
    </source>
</evidence>
<dbReference type="PANTHER" id="PTHR16196">
    <property type="entry name" value="CELL CYCLE CONTROL PROTEIN CWF25"/>
    <property type="match status" value="1"/>
</dbReference>
<dbReference type="InterPro" id="IPR022209">
    <property type="entry name" value="CWC25"/>
</dbReference>
<evidence type="ECO:0000256" key="1">
    <source>
        <dbReference type="ARBA" id="ARBA00004123"/>
    </source>
</evidence>
<evidence type="ECO:0000256" key="2">
    <source>
        <dbReference type="ARBA" id="ARBA00006695"/>
    </source>
</evidence>
<keyword evidence="3" id="KW-0507">mRNA processing</keyword>
<protein>
    <recommendedName>
        <fullName evidence="9">CBF1-interacting co-repressor CIR N-terminal domain-containing protein</fullName>
    </recommendedName>
</protein>